<organism evidence="1 2">
    <name type="scientific">Paenibacillus naphthalenovorans</name>
    <dbReference type="NCBI Taxonomy" id="162209"/>
    <lineage>
        <taxon>Bacteria</taxon>
        <taxon>Bacillati</taxon>
        <taxon>Bacillota</taxon>
        <taxon>Bacilli</taxon>
        <taxon>Bacillales</taxon>
        <taxon>Paenibacillaceae</taxon>
        <taxon>Paenibacillus</taxon>
    </lineage>
</organism>
<gene>
    <name evidence="1" type="ORF">IJ22_12350</name>
</gene>
<evidence type="ECO:0000313" key="2">
    <source>
        <dbReference type="Proteomes" id="UP000061660"/>
    </source>
</evidence>
<dbReference type="KEGG" id="pnp:IJ22_12350"/>
<name>A0A0U2ILX2_9BACL</name>
<reference evidence="1 2" key="2">
    <citation type="journal article" date="2016" name="Genome Announc.">
        <title>Complete Genome Sequences of Two Interactive Moderate Thermophiles, Paenibacillus napthalenovorans 32O-Y and Paenibacillus sp. 32O-W.</title>
        <authorList>
            <person name="Butler R.R.III."/>
            <person name="Wang J."/>
            <person name="Stark B.C."/>
            <person name="Pombert J.F."/>
        </authorList>
    </citation>
    <scope>NUCLEOTIDE SEQUENCE [LARGE SCALE GENOMIC DNA]</scope>
    <source>
        <strain evidence="1 2">32O-Y</strain>
    </source>
</reference>
<evidence type="ECO:0000313" key="1">
    <source>
        <dbReference type="EMBL" id="ALS21611.1"/>
    </source>
</evidence>
<dbReference type="Proteomes" id="UP000061660">
    <property type="component" value="Chromosome"/>
</dbReference>
<dbReference type="EMBL" id="CP013652">
    <property type="protein sequence ID" value="ALS21611.1"/>
    <property type="molecule type" value="Genomic_DNA"/>
</dbReference>
<dbReference type="PATRIC" id="fig|162209.4.peg.1314"/>
<dbReference type="RefSeq" id="WP_062407924.1">
    <property type="nucleotide sequence ID" value="NZ_BJCS01000003.1"/>
</dbReference>
<proteinExistence type="predicted"/>
<protein>
    <submittedName>
        <fullName evidence="1">Uncharacterized protein</fullName>
    </submittedName>
</protein>
<dbReference type="STRING" id="162209.IJ22_12350"/>
<sequence length="119" mass="14047">MGREVRFGDAEFVLKLTGLTCIFALKRQVVIPYPKIKRVVVDYFDAPMWMLRMPGTSIAPLHIYEGSFKYANEWYFLSYEKREPLVILELEGHEKYTYVIFQIDHPSEVASALRKRIRD</sequence>
<accession>A0A0U2ILX2</accession>
<reference evidence="2" key="1">
    <citation type="submission" date="2015-12" db="EMBL/GenBank/DDBJ databases">
        <title>Complete genome sequences of two moderately thermophilic Paenibacillus species.</title>
        <authorList>
            <person name="Butler R.III."/>
            <person name="Wang J."/>
            <person name="Stark B.C."/>
            <person name="Pombert J.-F."/>
        </authorList>
    </citation>
    <scope>NUCLEOTIDE SEQUENCE [LARGE SCALE GENOMIC DNA]</scope>
    <source>
        <strain evidence="2">32O-Y</strain>
    </source>
</reference>
<keyword evidence="2" id="KW-1185">Reference proteome</keyword>
<dbReference type="OrthoDB" id="2375516at2"/>
<dbReference type="AlphaFoldDB" id="A0A0U2ILX2"/>